<feature type="domain" description="Rho-GAP" evidence="8">
    <location>
        <begin position="980"/>
        <end position="1177"/>
    </location>
</feature>
<feature type="compositionally biased region" description="Low complexity" evidence="6">
    <location>
        <begin position="219"/>
        <end position="233"/>
    </location>
</feature>
<dbReference type="PROSITE" id="PS50238">
    <property type="entry name" value="RHOGAP"/>
    <property type="match status" value="1"/>
</dbReference>
<feature type="region of interest" description="Disordered" evidence="6">
    <location>
        <begin position="559"/>
        <end position="624"/>
    </location>
</feature>
<feature type="compositionally biased region" description="Low complexity" evidence="6">
    <location>
        <begin position="240"/>
        <end position="250"/>
    </location>
</feature>
<dbReference type="CDD" id="cd09395">
    <property type="entry name" value="LIM2_Rga"/>
    <property type="match status" value="1"/>
</dbReference>
<evidence type="ECO:0000256" key="4">
    <source>
        <dbReference type="PROSITE-ProRule" id="PRU00125"/>
    </source>
</evidence>
<feature type="region of interest" description="Disordered" evidence="6">
    <location>
        <begin position="218"/>
        <end position="363"/>
    </location>
</feature>
<evidence type="ECO:0000259" key="8">
    <source>
        <dbReference type="PROSITE" id="PS50238"/>
    </source>
</evidence>
<dbReference type="SMART" id="SM00324">
    <property type="entry name" value="RhoGAP"/>
    <property type="match status" value="1"/>
</dbReference>
<feature type="compositionally biased region" description="Polar residues" evidence="6">
    <location>
        <begin position="791"/>
        <end position="808"/>
    </location>
</feature>
<dbReference type="OrthoDB" id="19923at2759"/>
<evidence type="ECO:0000256" key="1">
    <source>
        <dbReference type="ARBA" id="ARBA00022468"/>
    </source>
</evidence>
<dbReference type="AlphaFoldDB" id="B9WFQ0"/>
<dbReference type="Gene3D" id="1.10.555.10">
    <property type="entry name" value="Rho GTPase activation protein"/>
    <property type="match status" value="1"/>
</dbReference>
<dbReference type="eggNOG" id="KOG1453">
    <property type="taxonomic scope" value="Eukaryota"/>
</dbReference>
<feature type="compositionally biased region" description="Basic and acidic residues" evidence="6">
    <location>
        <begin position="559"/>
        <end position="575"/>
    </location>
</feature>
<feature type="compositionally biased region" description="Low complexity" evidence="6">
    <location>
        <begin position="934"/>
        <end position="960"/>
    </location>
</feature>
<feature type="region of interest" description="Disordered" evidence="6">
    <location>
        <begin position="787"/>
        <end position="960"/>
    </location>
</feature>
<feature type="compositionally biased region" description="Low complexity" evidence="6">
    <location>
        <begin position="333"/>
        <end position="342"/>
    </location>
</feature>
<feature type="compositionally biased region" description="Polar residues" evidence="6">
    <location>
        <begin position="284"/>
        <end position="319"/>
    </location>
</feature>
<keyword evidence="4" id="KW-0440">LIM domain</keyword>
<dbReference type="PANTHER" id="PTHR23176">
    <property type="entry name" value="RHO/RAC/CDC GTPASE-ACTIVATING PROTEIN"/>
    <property type="match status" value="1"/>
</dbReference>
<gene>
    <name evidence="10" type="primary">RGA2</name>
    <name evidence="9" type="ordered locus">Cd36_41890</name>
    <name evidence="10" type="ORF">CD36_41890</name>
</gene>
<dbReference type="EMBL" id="FM992691">
    <property type="protein sequence ID" value="CAX42069.1"/>
    <property type="molecule type" value="Genomic_DNA"/>
</dbReference>
<keyword evidence="2 4" id="KW-0479">Metal-binding</keyword>
<feature type="compositionally biased region" description="Acidic residues" evidence="6">
    <location>
        <begin position="481"/>
        <end position="494"/>
    </location>
</feature>
<dbReference type="PROSITE" id="PS00478">
    <property type="entry name" value="LIM_DOMAIN_1"/>
    <property type="match status" value="1"/>
</dbReference>
<dbReference type="PANTHER" id="PTHR23176:SF128">
    <property type="entry name" value="RHO GTPASE-ACTIVATING PROTEIN RGD1"/>
    <property type="match status" value="1"/>
</dbReference>
<keyword evidence="3 4" id="KW-0862">Zinc</keyword>
<dbReference type="eggNOG" id="KOG1704">
    <property type="taxonomic scope" value="Eukaryota"/>
</dbReference>
<dbReference type="GO" id="GO:0005096">
    <property type="term" value="F:GTPase activator activity"/>
    <property type="evidence" value="ECO:0007669"/>
    <property type="project" value="UniProtKB-KW"/>
</dbReference>
<feature type="coiled-coil region" evidence="5">
    <location>
        <begin position="154"/>
        <end position="186"/>
    </location>
</feature>
<name>B9WFQ0_CANDC</name>
<feature type="compositionally biased region" description="Polar residues" evidence="6">
    <location>
        <begin position="20"/>
        <end position="30"/>
    </location>
</feature>
<organism evidence="10 11">
    <name type="scientific">Candida dubliniensis (strain CD36 / ATCC MYA-646 / CBS 7987 / NCPF 3949 / NRRL Y-17841)</name>
    <name type="common">Yeast</name>
    <dbReference type="NCBI Taxonomy" id="573826"/>
    <lineage>
        <taxon>Eukaryota</taxon>
        <taxon>Fungi</taxon>
        <taxon>Dikarya</taxon>
        <taxon>Ascomycota</taxon>
        <taxon>Saccharomycotina</taxon>
        <taxon>Pichiomycetes</taxon>
        <taxon>Debaryomycetaceae</taxon>
        <taxon>Candida/Lodderomyces clade</taxon>
        <taxon>Candida</taxon>
    </lineage>
</organism>
<evidence type="ECO:0000256" key="2">
    <source>
        <dbReference type="ARBA" id="ARBA00022723"/>
    </source>
</evidence>
<dbReference type="CDD" id="cd00159">
    <property type="entry name" value="RhoGAP"/>
    <property type="match status" value="1"/>
</dbReference>
<dbReference type="GO" id="GO:0046872">
    <property type="term" value="F:metal ion binding"/>
    <property type="evidence" value="ECO:0007669"/>
    <property type="project" value="UniProtKB-KW"/>
</dbReference>
<dbReference type="Pfam" id="PF00620">
    <property type="entry name" value="RhoGAP"/>
    <property type="match status" value="1"/>
</dbReference>
<reference evidence="10 11" key="1">
    <citation type="journal article" date="2009" name="Genome Res.">
        <title>Comparative genomics of the fungal pathogens Candida dubliniensis and Candida albicans.</title>
        <authorList>
            <person name="Jackson A.P."/>
            <person name="Gamble J.A."/>
            <person name="Yeomans T."/>
            <person name="Moran G.P."/>
            <person name="Saunders D."/>
            <person name="Harris D."/>
            <person name="Aslett M."/>
            <person name="Barrell J.F."/>
            <person name="Butler G."/>
            <person name="Citiulo F."/>
            <person name="Coleman D.C."/>
            <person name="de Groot P.W.J."/>
            <person name="Goodwin T.J."/>
            <person name="Quail M.A."/>
            <person name="McQuillan J."/>
            <person name="Munro C.A."/>
            <person name="Pain A."/>
            <person name="Poulter R.T."/>
            <person name="Rajandream M.A."/>
            <person name="Renauld H."/>
            <person name="Spiering M.J."/>
            <person name="Tivey A."/>
            <person name="Gow N.A.R."/>
            <person name="Barrell B."/>
            <person name="Sullivan D.J."/>
            <person name="Berriman M."/>
        </authorList>
    </citation>
    <scope>NUCLEOTIDE SEQUENCE [LARGE SCALE GENOMIC DNA]</scope>
    <source>
        <strain evidence="11">CD36 / ATCC MYA-646 / CBS 7987 / NCPF 3949 / NRRL Y-17841</strain>
    </source>
</reference>
<evidence type="ECO:0000256" key="3">
    <source>
        <dbReference type="ARBA" id="ARBA00022833"/>
    </source>
</evidence>
<dbReference type="GO" id="GO:0005938">
    <property type="term" value="C:cell cortex"/>
    <property type="evidence" value="ECO:0007669"/>
    <property type="project" value="UniProtKB-ARBA"/>
</dbReference>
<dbReference type="GO" id="GO:0007165">
    <property type="term" value="P:signal transduction"/>
    <property type="evidence" value="ECO:0007669"/>
    <property type="project" value="InterPro"/>
</dbReference>
<evidence type="ECO:0000313" key="10">
    <source>
        <dbReference type="EMBL" id="CAX42069.1"/>
    </source>
</evidence>
<feature type="compositionally biased region" description="Polar residues" evidence="6">
    <location>
        <begin position="595"/>
        <end position="610"/>
    </location>
</feature>
<dbReference type="GO" id="GO:0005933">
    <property type="term" value="C:cellular bud"/>
    <property type="evidence" value="ECO:0007669"/>
    <property type="project" value="UniProtKB-ARBA"/>
</dbReference>
<dbReference type="InterPro" id="IPR008936">
    <property type="entry name" value="Rho_GTPase_activation_prot"/>
</dbReference>
<dbReference type="KEGG" id="cdu:CD36_41890"/>
<feature type="compositionally biased region" description="Low complexity" evidence="6">
    <location>
        <begin position="266"/>
        <end position="279"/>
    </location>
</feature>
<dbReference type="Gene3D" id="2.10.110.10">
    <property type="entry name" value="Cysteine Rich Protein"/>
    <property type="match status" value="2"/>
</dbReference>
<dbReference type="RefSeq" id="XP_002419854.1">
    <property type="nucleotide sequence ID" value="XM_002419809.1"/>
</dbReference>
<feature type="compositionally biased region" description="Polar residues" evidence="6">
    <location>
        <begin position="346"/>
        <end position="363"/>
    </location>
</feature>
<dbReference type="InterPro" id="IPR000198">
    <property type="entry name" value="RhoGAP_dom"/>
</dbReference>
<evidence type="ECO:0000313" key="9">
    <source>
        <dbReference type="CGD" id="CAL0000163978"/>
    </source>
</evidence>
<dbReference type="SUPFAM" id="SSF48350">
    <property type="entry name" value="GTPase activation domain, GAP"/>
    <property type="match status" value="1"/>
</dbReference>
<keyword evidence="1" id="KW-0343">GTPase activation</keyword>
<evidence type="ECO:0000256" key="5">
    <source>
        <dbReference type="SAM" id="Coils"/>
    </source>
</evidence>
<feature type="compositionally biased region" description="Polar residues" evidence="6">
    <location>
        <begin position="816"/>
        <end position="838"/>
    </location>
</feature>
<dbReference type="PROSITE" id="PS50023">
    <property type="entry name" value="LIM_DOMAIN_2"/>
    <property type="match status" value="1"/>
</dbReference>
<dbReference type="InterPro" id="IPR001781">
    <property type="entry name" value="Znf_LIM"/>
</dbReference>
<evidence type="ECO:0000313" key="11">
    <source>
        <dbReference type="Proteomes" id="UP000002605"/>
    </source>
</evidence>
<dbReference type="HOGENOM" id="CLU_003874_0_0_1"/>
<feature type="compositionally biased region" description="Low complexity" evidence="6">
    <location>
        <begin position="855"/>
        <end position="875"/>
    </location>
</feature>
<feature type="compositionally biased region" description="Basic and acidic residues" evidence="6">
    <location>
        <begin position="840"/>
        <end position="854"/>
    </location>
</feature>
<proteinExistence type="predicted"/>
<feature type="region of interest" description="Disordered" evidence="6">
    <location>
        <begin position="649"/>
        <end position="668"/>
    </location>
</feature>
<dbReference type="CGD" id="CAL0000163978">
    <property type="gene designation" value="Cd36_41890"/>
</dbReference>
<keyword evidence="11" id="KW-1185">Reference proteome</keyword>
<feature type="compositionally biased region" description="Polar residues" evidence="6">
    <location>
        <begin position="251"/>
        <end position="262"/>
    </location>
</feature>
<feature type="region of interest" description="Disordered" evidence="6">
    <location>
        <begin position="1"/>
        <end position="31"/>
    </location>
</feature>
<dbReference type="Pfam" id="PF00412">
    <property type="entry name" value="LIM"/>
    <property type="match status" value="1"/>
</dbReference>
<sequence length="1177" mass="130950">MPELVPPTNNRPHVHETLDLASQPSSGSNRQPRELCKKCNQLIVEGHAYELGDDRWHIHCFNCSKCNTSLGCNSNFLVLGNGNLICSNCSYNCKQCGRKIDDLAILTGDQAYCSNCFKCRSCKNKIEDLRYARTSKGLFCMDCHQKLMAKKKKYDAKKKHLALLQEKRLQLEREKDQREMQILEDHKRSVNSSRNSLIQSYMNNQSNQSGESLLYQQNNRSVTSVTSSKNKSLPLPPTATSPTRPTPYTANSYQSKDSISGKNKTDSSLGSLSTSQTLSEHTNKGNSTLHNSTGLHNPPIFQSDNDFSIEEVQNSSDSDTNGDEKKSNGTSLRNKNSNRSSKVSPFVNQYSTPPLSSDQLSTDEISADTGEKTVYLDIIDTPPESKADPLSGNQLKPALDVSPGGNPEQKSKNFLILSPNQFHDNEFHNTRSPMIDSPGTIISQNSNQNTKAVNLSVEDKPRSGCPSPFAKVNRQARVVETNDEISTDGVDDDLAIGTPRQEKPSRAGTSKSVSSPPPRVPLPSTPSRGDDASKKFSFVETPKGLGLEGVDYDNHEDQRSYIKSQQDQRQHDISEKTSPSSIMSTPKRVVGNFSPAVTNLEPKNSDWSNDQQHKHSQKNQNVSRTASIIKNLKHKRSTSGNQNKLAALFTTSNREDHRNGHTRQTSDGSLFSSIANAYISPPITNSGLGGRSHIRSTSDSTVLLSDEDHYNNVAMKSEIEQLSSSKALLDQDVKKLRDEKHKLNEQLKMIQSKISSESIRYDNLVAEIAELQAQKTKITNENKELIEQQKNRQASGATGKLSKSFSNDSDPDASTLGKSVNTHLSPYKNSSDSTSVVSRDNYEYSDHLSPERHQAQYQQQQQQYQQQYHQHQQQQSTEDEQTHKATRLKFWRRPKVGTTQAIPSNEYNNNSNAPNNGGGRIPNSFSTQALRIPAQNSGNSFNNSGANNNNQQNKFSKSKSSNILDSLLSGDSNQVPLFDSTLQQRADYEKNQVPIIVTRCIAEVEKRGLDFEGIYRISGGNSAIVSIENAFASLSNDPDEKQLSRVEETLDVDIHAVTSALKRYLRKLPDPVIPFVLYEDFINVSTKASHSKEVRIAELQKIVGKLPPANRETLRLIVNHLHLVNSLQNVNKMGYKNLSVVFAPTLAKDKSGDNEMADMGFRNDSTELLLTESHRIF</sequence>
<dbReference type="CDD" id="cd09394">
    <property type="entry name" value="LIM1_Rga"/>
    <property type="match status" value="1"/>
</dbReference>
<dbReference type="VEuPathDB" id="FungiDB:CD36_41890"/>
<feature type="compositionally biased region" description="Basic residues" evidence="6">
    <location>
        <begin position="884"/>
        <end position="895"/>
    </location>
</feature>
<feature type="domain" description="LIM zinc-binding" evidence="7">
    <location>
        <begin position="34"/>
        <end position="96"/>
    </location>
</feature>
<dbReference type="SMART" id="SM00132">
    <property type="entry name" value="LIM"/>
    <property type="match status" value="2"/>
</dbReference>
<dbReference type="GeneID" id="8047451"/>
<dbReference type="Proteomes" id="UP000002605">
    <property type="component" value="Chromosome 4"/>
</dbReference>
<accession>B9WFQ0</accession>
<feature type="compositionally biased region" description="Pro residues" evidence="6">
    <location>
        <begin position="515"/>
        <end position="524"/>
    </location>
</feature>
<keyword evidence="5" id="KW-0175">Coiled coil</keyword>
<evidence type="ECO:0000256" key="6">
    <source>
        <dbReference type="SAM" id="MobiDB-lite"/>
    </source>
</evidence>
<dbReference type="InterPro" id="IPR050729">
    <property type="entry name" value="Rho-GAP"/>
</dbReference>
<feature type="compositionally biased region" description="Low complexity" evidence="6">
    <location>
        <begin position="905"/>
        <end position="915"/>
    </location>
</feature>
<evidence type="ECO:0000259" key="7">
    <source>
        <dbReference type="PROSITE" id="PS50023"/>
    </source>
</evidence>
<feature type="region of interest" description="Disordered" evidence="6">
    <location>
        <begin position="480"/>
        <end position="535"/>
    </location>
</feature>
<protein>
    <submittedName>
        <fullName evidence="10">GTPase-activating protein (GAP) for Rho-type GTPase Cdc42p, putative</fullName>
    </submittedName>
</protein>